<organism evidence="3">
    <name type="scientific">marine metagenome</name>
    <dbReference type="NCBI Taxonomy" id="408172"/>
    <lineage>
        <taxon>unclassified sequences</taxon>
        <taxon>metagenomes</taxon>
        <taxon>ecological metagenomes</taxon>
    </lineage>
</organism>
<feature type="transmembrane region" description="Helical" evidence="1">
    <location>
        <begin position="233"/>
        <end position="256"/>
    </location>
</feature>
<dbReference type="Gene3D" id="1.20.1250.20">
    <property type="entry name" value="MFS general substrate transporter like domains"/>
    <property type="match status" value="2"/>
</dbReference>
<dbReference type="InterPro" id="IPR036259">
    <property type="entry name" value="MFS_trans_sf"/>
</dbReference>
<feature type="non-terminal residue" evidence="3">
    <location>
        <position position="371"/>
    </location>
</feature>
<gene>
    <name evidence="3" type="ORF">METZ01_LOCUS191163</name>
</gene>
<keyword evidence="1" id="KW-0812">Transmembrane</keyword>
<dbReference type="SUPFAM" id="SSF103473">
    <property type="entry name" value="MFS general substrate transporter"/>
    <property type="match status" value="1"/>
</dbReference>
<dbReference type="InterPro" id="IPR011701">
    <property type="entry name" value="MFS"/>
</dbReference>
<feature type="transmembrane region" description="Helical" evidence="1">
    <location>
        <begin position="159"/>
        <end position="179"/>
    </location>
</feature>
<protein>
    <recommendedName>
        <fullName evidence="2">Major facilitator superfamily (MFS) profile domain-containing protein</fullName>
    </recommendedName>
</protein>
<feature type="transmembrane region" description="Helical" evidence="1">
    <location>
        <begin position="95"/>
        <end position="114"/>
    </location>
</feature>
<dbReference type="PANTHER" id="PTHR43129">
    <property type="entry name" value="FOSMIDOMYCIN RESISTANCE PROTEIN"/>
    <property type="match status" value="1"/>
</dbReference>
<dbReference type="Pfam" id="PF07690">
    <property type="entry name" value="MFS_1"/>
    <property type="match status" value="1"/>
</dbReference>
<sequence length="371" mass="39605">MSEKEIDPQKKSAIGLLTSFANKNVQVLWAIVIGHTSKHLFNGGIHALILPKIAIDLGMNKAQFGALNTIGSFSHSSSTIITGALVDRYRSRANVFIGLSIMLMGIATFTASFISTYQLMLLAILFMSIGPSMFHPPALGELARRFPNKRGLAVSMHGFGANIGEVLGPITIVGLLAIFVDWRDVMRISIVPAALISIGLWIIIDKPKLTEESTISSASEYIKSLLETLRNKTMIVLIIAISLKSIGEGAVGTYIPLYLLDELGIKDIRVALLLSLAQTMGIISQPIMGNLSDTKGRKIVLVIGTGCVGLLSIGLAIMAHPSIASINSSFVIIGLWAIIIGKGAFTFSLHHIYLAAALDISGAKMQSSVVA</sequence>
<feature type="domain" description="Major facilitator superfamily (MFS) profile" evidence="2">
    <location>
        <begin position="27"/>
        <end position="371"/>
    </location>
</feature>
<dbReference type="InterPro" id="IPR020846">
    <property type="entry name" value="MFS_dom"/>
</dbReference>
<name>A0A382DJF8_9ZZZZ</name>
<evidence type="ECO:0000259" key="2">
    <source>
        <dbReference type="PROSITE" id="PS50850"/>
    </source>
</evidence>
<feature type="transmembrane region" description="Helical" evidence="1">
    <location>
        <begin position="185"/>
        <end position="204"/>
    </location>
</feature>
<keyword evidence="1" id="KW-1133">Transmembrane helix</keyword>
<dbReference type="GO" id="GO:0005886">
    <property type="term" value="C:plasma membrane"/>
    <property type="evidence" value="ECO:0007669"/>
    <property type="project" value="TreeGrafter"/>
</dbReference>
<evidence type="ECO:0000256" key="1">
    <source>
        <dbReference type="SAM" id="Phobius"/>
    </source>
</evidence>
<dbReference type="AlphaFoldDB" id="A0A382DJF8"/>
<feature type="transmembrane region" description="Helical" evidence="1">
    <location>
        <begin position="299"/>
        <end position="318"/>
    </location>
</feature>
<feature type="transmembrane region" description="Helical" evidence="1">
    <location>
        <begin position="120"/>
        <end position="139"/>
    </location>
</feature>
<feature type="transmembrane region" description="Helical" evidence="1">
    <location>
        <begin position="268"/>
        <end position="287"/>
    </location>
</feature>
<reference evidence="3" key="1">
    <citation type="submission" date="2018-05" db="EMBL/GenBank/DDBJ databases">
        <authorList>
            <person name="Lanie J.A."/>
            <person name="Ng W.-L."/>
            <person name="Kazmierczak K.M."/>
            <person name="Andrzejewski T.M."/>
            <person name="Davidsen T.M."/>
            <person name="Wayne K.J."/>
            <person name="Tettelin H."/>
            <person name="Glass J.I."/>
            <person name="Rusch D."/>
            <person name="Podicherti R."/>
            <person name="Tsui H.-C.T."/>
            <person name="Winkler M.E."/>
        </authorList>
    </citation>
    <scope>NUCLEOTIDE SEQUENCE</scope>
</reference>
<dbReference type="GO" id="GO:0022857">
    <property type="term" value="F:transmembrane transporter activity"/>
    <property type="evidence" value="ECO:0007669"/>
    <property type="project" value="InterPro"/>
</dbReference>
<proteinExistence type="predicted"/>
<dbReference type="PANTHER" id="PTHR43129:SF1">
    <property type="entry name" value="FOSMIDOMYCIN RESISTANCE PROTEIN"/>
    <property type="match status" value="1"/>
</dbReference>
<dbReference type="PROSITE" id="PS50850">
    <property type="entry name" value="MFS"/>
    <property type="match status" value="1"/>
</dbReference>
<feature type="transmembrane region" description="Helical" evidence="1">
    <location>
        <begin position="330"/>
        <end position="356"/>
    </location>
</feature>
<accession>A0A382DJF8</accession>
<keyword evidence="1" id="KW-0472">Membrane</keyword>
<evidence type="ECO:0000313" key="3">
    <source>
        <dbReference type="EMBL" id="SVB38309.1"/>
    </source>
</evidence>
<dbReference type="EMBL" id="UINC01039596">
    <property type="protein sequence ID" value="SVB38309.1"/>
    <property type="molecule type" value="Genomic_DNA"/>
</dbReference>